<keyword evidence="3 5" id="KW-1133">Transmembrane helix</keyword>
<evidence type="ECO:0000256" key="3">
    <source>
        <dbReference type="ARBA" id="ARBA00022989"/>
    </source>
</evidence>
<reference evidence="6" key="1">
    <citation type="submission" date="2019-04" db="EMBL/GenBank/DDBJ databases">
        <title>Friends and foes A comparative genomics study of 23 Aspergillus species from section Flavi.</title>
        <authorList>
            <consortium name="DOE Joint Genome Institute"/>
            <person name="Kjaerbolling I."/>
            <person name="Vesth T."/>
            <person name="Frisvad J.C."/>
            <person name="Nybo J.L."/>
            <person name="Theobald S."/>
            <person name="Kildgaard S."/>
            <person name="Isbrandt T."/>
            <person name="Kuo A."/>
            <person name="Sato A."/>
            <person name="Lyhne E.K."/>
            <person name="Kogle M.E."/>
            <person name="Wiebenga A."/>
            <person name="Kun R.S."/>
            <person name="Lubbers R.J."/>
            <person name="Makela M.R."/>
            <person name="Barry K."/>
            <person name="Chovatia M."/>
            <person name="Clum A."/>
            <person name="Daum C."/>
            <person name="Haridas S."/>
            <person name="He G."/>
            <person name="LaButti K."/>
            <person name="Lipzen A."/>
            <person name="Mondo S."/>
            <person name="Riley R."/>
            <person name="Salamov A."/>
            <person name="Simmons B.A."/>
            <person name="Magnuson J.K."/>
            <person name="Henrissat B."/>
            <person name="Mortensen U.H."/>
            <person name="Larsen T.O."/>
            <person name="Devries R.P."/>
            <person name="Grigoriev I.V."/>
            <person name="Machida M."/>
            <person name="Baker S.E."/>
            <person name="Andersen M.R."/>
        </authorList>
    </citation>
    <scope>NUCLEOTIDE SEQUENCE</scope>
    <source>
        <strain evidence="6">CBS 117612</strain>
    </source>
</reference>
<evidence type="ECO:0000256" key="4">
    <source>
        <dbReference type="ARBA" id="ARBA00023136"/>
    </source>
</evidence>
<accession>A0A5N6XP87</accession>
<evidence type="ECO:0000256" key="1">
    <source>
        <dbReference type="ARBA" id="ARBA00004141"/>
    </source>
</evidence>
<organism evidence="6">
    <name type="scientific">Aspergillus arachidicola</name>
    <dbReference type="NCBI Taxonomy" id="656916"/>
    <lineage>
        <taxon>Eukaryota</taxon>
        <taxon>Fungi</taxon>
        <taxon>Dikarya</taxon>
        <taxon>Ascomycota</taxon>
        <taxon>Pezizomycotina</taxon>
        <taxon>Eurotiomycetes</taxon>
        <taxon>Eurotiomycetidae</taxon>
        <taxon>Eurotiales</taxon>
        <taxon>Aspergillaceae</taxon>
        <taxon>Aspergillus</taxon>
        <taxon>Aspergillus subgen. Circumdati</taxon>
    </lineage>
</organism>
<dbReference type="SUPFAM" id="SSF144083">
    <property type="entry name" value="Magnesium transport protein CorA, transmembrane region"/>
    <property type="match status" value="1"/>
</dbReference>
<gene>
    <name evidence="6" type="ORF">BDV24DRAFT_156798</name>
</gene>
<protein>
    <submittedName>
        <fullName evidence="6">Uncharacterized protein</fullName>
    </submittedName>
</protein>
<evidence type="ECO:0000313" key="6">
    <source>
        <dbReference type="EMBL" id="KAE8334523.1"/>
    </source>
</evidence>
<dbReference type="AlphaFoldDB" id="A0A5N6XP87"/>
<evidence type="ECO:0000256" key="2">
    <source>
        <dbReference type="ARBA" id="ARBA00022692"/>
    </source>
</evidence>
<keyword evidence="4 5" id="KW-0472">Membrane</keyword>
<dbReference type="OrthoDB" id="194358at2759"/>
<dbReference type="InterPro" id="IPR045863">
    <property type="entry name" value="CorA_TM1_TM2"/>
</dbReference>
<dbReference type="Proteomes" id="UP000325558">
    <property type="component" value="Unassembled WGS sequence"/>
</dbReference>
<proteinExistence type="predicted"/>
<name>A0A5N6XP87_9EURO</name>
<feature type="transmembrane region" description="Helical" evidence="5">
    <location>
        <begin position="128"/>
        <end position="149"/>
    </location>
</feature>
<dbReference type="EMBL" id="ML737267">
    <property type="protein sequence ID" value="KAE8334523.1"/>
    <property type="molecule type" value="Genomic_DNA"/>
</dbReference>
<keyword evidence="2 5" id="KW-0812">Transmembrane</keyword>
<evidence type="ECO:0000256" key="5">
    <source>
        <dbReference type="SAM" id="Phobius"/>
    </source>
</evidence>
<comment type="subcellular location">
    <subcellularLocation>
        <location evidence="1">Membrane</location>
        <topology evidence="1">Multi-pass membrane protein</topology>
    </subcellularLocation>
</comment>
<dbReference type="GO" id="GO:0016020">
    <property type="term" value="C:membrane"/>
    <property type="evidence" value="ECO:0007669"/>
    <property type="project" value="UniProtKB-SubCell"/>
</dbReference>
<sequence>MKNIEDIRSQQLIARGRSRQLIDELARIAMRRTELRRGLQQHVVGLRRAIEADTTIKVEEKPCLTEMIQDIDISTMAVLDDVEKSVRELLQIEFAWVSINEAASAKRLSWITSLFGMNVDILRNNPDWRWYLLFSAFSFLLTVAIWASFRFVRIDPWMRGKGLLTRKNKDAGNSAHTTV</sequence>